<sequence length="42" mass="4508">MRPGEYATAEYPAVAVVEHVLCIGAGITMLAALVLDYRSLRS</sequence>
<dbReference type="EMBL" id="JBHSXS010000002">
    <property type="protein sequence ID" value="MFC6879228.1"/>
    <property type="molecule type" value="Genomic_DNA"/>
</dbReference>
<dbReference type="RefSeq" id="WP_302931100.1">
    <property type="nucleotide sequence ID" value="NZ_JBHSXE010000001.1"/>
</dbReference>
<evidence type="ECO:0000313" key="3">
    <source>
        <dbReference type="Proteomes" id="UP001596380"/>
    </source>
</evidence>
<evidence type="ECO:0000313" key="2">
    <source>
        <dbReference type="EMBL" id="MFC6879228.1"/>
    </source>
</evidence>
<keyword evidence="1" id="KW-0472">Membrane</keyword>
<comment type="caution">
    <text evidence="2">The sequence shown here is derived from an EMBL/GenBank/DDBJ whole genome shotgun (WGS) entry which is preliminary data.</text>
</comment>
<reference evidence="3" key="1">
    <citation type="journal article" date="2019" name="Int. J. Syst. Evol. Microbiol.">
        <title>The Global Catalogue of Microorganisms (GCM) 10K type strain sequencing project: providing services to taxonomists for standard genome sequencing and annotation.</title>
        <authorList>
            <consortium name="The Broad Institute Genomics Platform"/>
            <consortium name="The Broad Institute Genome Sequencing Center for Infectious Disease"/>
            <person name="Wu L."/>
            <person name="Ma J."/>
        </authorList>
    </citation>
    <scope>NUCLEOTIDE SEQUENCE [LARGE SCALE GENOMIC DNA]</scope>
    <source>
        <strain evidence="3">JCM 3369</strain>
    </source>
</reference>
<keyword evidence="3" id="KW-1185">Reference proteome</keyword>
<proteinExistence type="predicted"/>
<keyword evidence="1" id="KW-0812">Transmembrane</keyword>
<feature type="transmembrane region" description="Helical" evidence="1">
    <location>
        <begin position="12"/>
        <end position="35"/>
    </location>
</feature>
<name>A0ABW2CBS0_9ACTN</name>
<organism evidence="2 3">
    <name type="scientific">Actinomadura yumaensis</name>
    <dbReference type="NCBI Taxonomy" id="111807"/>
    <lineage>
        <taxon>Bacteria</taxon>
        <taxon>Bacillati</taxon>
        <taxon>Actinomycetota</taxon>
        <taxon>Actinomycetes</taxon>
        <taxon>Streptosporangiales</taxon>
        <taxon>Thermomonosporaceae</taxon>
        <taxon>Actinomadura</taxon>
    </lineage>
</organism>
<gene>
    <name evidence="2" type="ORF">ACFQKB_05545</name>
</gene>
<accession>A0ABW2CBS0</accession>
<keyword evidence="1" id="KW-1133">Transmembrane helix</keyword>
<dbReference type="Proteomes" id="UP001596380">
    <property type="component" value="Unassembled WGS sequence"/>
</dbReference>
<protein>
    <submittedName>
        <fullName evidence="2">Uncharacterized protein</fullName>
    </submittedName>
</protein>
<evidence type="ECO:0000256" key="1">
    <source>
        <dbReference type="SAM" id="Phobius"/>
    </source>
</evidence>